<evidence type="ECO:0000313" key="1">
    <source>
        <dbReference type="EMBL" id="KAE8387989.1"/>
    </source>
</evidence>
<reference evidence="1" key="1">
    <citation type="submission" date="2019-04" db="EMBL/GenBank/DDBJ databases">
        <title>Friends and foes A comparative genomics studyof 23 Aspergillus species from section Flavi.</title>
        <authorList>
            <consortium name="DOE Joint Genome Institute"/>
            <person name="Kjaerbolling I."/>
            <person name="Vesth T."/>
            <person name="Frisvad J.C."/>
            <person name="Nybo J.L."/>
            <person name="Theobald S."/>
            <person name="Kildgaard S."/>
            <person name="Isbrandt T."/>
            <person name="Kuo A."/>
            <person name="Sato A."/>
            <person name="Lyhne E.K."/>
            <person name="Kogle M.E."/>
            <person name="Wiebenga A."/>
            <person name="Kun R.S."/>
            <person name="Lubbers R.J."/>
            <person name="Makela M.R."/>
            <person name="Barry K."/>
            <person name="Chovatia M."/>
            <person name="Clum A."/>
            <person name="Daum C."/>
            <person name="Haridas S."/>
            <person name="He G."/>
            <person name="LaButti K."/>
            <person name="Lipzen A."/>
            <person name="Mondo S."/>
            <person name="Riley R."/>
            <person name="Salamov A."/>
            <person name="Simmons B.A."/>
            <person name="Magnuson J.K."/>
            <person name="Henrissat B."/>
            <person name="Mortensen U.H."/>
            <person name="Larsen T.O."/>
            <person name="Devries R.P."/>
            <person name="Grigoriev I.V."/>
            <person name="Machida M."/>
            <person name="Baker S.E."/>
            <person name="Andersen M.R."/>
        </authorList>
    </citation>
    <scope>NUCLEOTIDE SEQUENCE [LARGE SCALE GENOMIC DNA]</scope>
    <source>
        <strain evidence="1">IBT 14317</strain>
    </source>
</reference>
<gene>
    <name evidence="1" type="ORF">BDV23DRAFT_185852</name>
</gene>
<dbReference type="AlphaFoldDB" id="A0A5N7C1T8"/>
<sequence length="100" mass="10672">MVLVGPLTELGPYDSCVTTAESSGGDQLFLLEGTNVILIKKQAALQSTTAEFKTSNDSSPRAAALLEDSLSALAAPTTVHFNEENWVDTVCEELTLQRSL</sequence>
<accession>A0A5N7C1T8</accession>
<dbReference type="EMBL" id="ML735285">
    <property type="protein sequence ID" value="KAE8387989.1"/>
    <property type="molecule type" value="Genomic_DNA"/>
</dbReference>
<organism evidence="1">
    <name type="scientific">Petromyces alliaceus</name>
    <name type="common">Aspergillus alliaceus</name>
    <dbReference type="NCBI Taxonomy" id="209559"/>
    <lineage>
        <taxon>Eukaryota</taxon>
        <taxon>Fungi</taxon>
        <taxon>Dikarya</taxon>
        <taxon>Ascomycota</taxon>
        <taxon>Pezizomycotina</taxon>
        <taxon>Eurotiomycetes</taxon>
        <taxon>Eurotiomycetidae</taxon>
        <taxon>Eurotiales</taxon>
        <taxon>Aspergillaceae</taxon>
        <taxon>Aspergillus</taxon>
        <taxon>Aspergillus subgen. Circumdati</taxon>
    </lineage>
</organism>
<protein>
    <submittedName>
        <fullName evidence="1">Uncharacterized protein</fullName>
    </submittedName>
</protein>
<proteinExistence type="predicted"/>
<dbReference type="Proteomes" id="UP000326877">
    <property type="component" value="Unassembled WGS sequence"/>
</dbReference>
<name>A0A5N7C1T8_PETAA</name>
<dbReference type="OrthoDB" id="5135333at2759"/>